<evidence type="ECO:0000256" key="3">
    <source>
        <dbReference type="ARBA" id="ARBA00004065"/>
    </source>
</evidence>
<organism evidence="18 19">
    <name type="scientific">Pseudomonas syringae pv. aceris</name>
    <dbReference type="NCBI Taxonomy" id="199198"/>
    <lineage>
        <taxon>Bacteria</taxon>
        <taxon>Pseudomonadati</taxon>
        <taxon>Pseudomonadota</taxon>
        <taxon>Gammaproteobacteria</taxon>
        <taxon>Pseudomonadales</taxon>
        <taxon>Pseudomonadaceae</taxon>
        <taxon>Pseudomonas</taxon>
        <taxon>Pseudomonas syringae</taxon>
    </lineage>
</organism>
<sequence length="232" mass="24910">MEPARTVAFTVRSPMMQTGLDFTLVEDLVAGVDEVGRGPLCGAVVTAAVILDPTRPILGLNDSKKLTEARREKLYVEIQEKALCWFIARAEVEEIDQLNILHATMLAMQRAVEGLSITPRLALIDGNRCPQLSVPSAPVVKGDSKVPAIAAASILAKVSRDREMAAFELIYPGYGIGGHKGYPTPVHLEALARLGPTPIHRRSFAPVRAAHEARATIMMGGSISPSVGLLQD</sequence>
<dbReference type="Proteomes" id="UP000050297">
    <property type="component" value="Unassembled WGS sequence"/>
</dbReference>
<proteinExistence type="inferred from homology"/>
<dbReference type="GO" id="GO:0032299">
    <property type="term" value="C:ribonuclease H2 complex"/>
    <property type="evidence" value="ECO:0007669"/>
    <property type="project" value="TreeGrafter"/>
</dbReference>
<gene>
    <name evidence="14" type="primary">rnhB</name>
    <name evidence="18" type="ORF">ALO91_05828</name>
</gene>
<keyword evidence="12 14" id="KW-0378">Hydrolase</keyword>
<dbReference type="GO" id="GO:0043137">
    <property type="term" value="P:DNA replication, removal of RNA primer"/>
    <property type="evidence" value="ECO:0007669"/>
    <property type="project" value="TreeGrafter"/>
</dbReference>
<keyword evidence="9 14" id="KW-0540">Nuclease</keyword>
<dbReference type="GO" id="GO:0006298">
    <property type="term" value="P:mismatch repair"/>
    <property type="evidence" value="ECO:0007669"/>
    <property type="project" value="TreeGrafter"/>
</dbReference>
<evidence type="ECO:0000256" key="7">
    <source>
        <dbReference type="ARBA" id="ARBA00019179"/>
    </source>
</evidence>
<evidence type="ECO:0000256" key="13">
    <source>
        <dbReference type="ARBA" id="ARBA00023211"/>
    </source>
</evidence>
<dbReference type="HAMAP" id="MF_00052_B">
    <property type="entry name" value="RNase_HII_B"/>
    <property type="match status" value="1"/>
</dbReference>
<dbReference type="PATRIC" id="fig|199198.5.peg.6282"/>
<dbReference type="InterPro" id="IPR001352">
    <property type="entry name" value="RNase_HII/HIII"/>
</dbReference>
<dbReference type="InterPro" id="IPR022898">
    <property type="entry name" value="RNase_HII"/>
</dbReference>
<evidence type="ECO:0000313" key="18">
    <source>
        <dbReference type="EMBL" id="KPW08622.1"/>
    </source>
</evidence>
<feature type="binding site" evidence="14 15">
    <location>
        <position position="34"/>
    </location>
    <ligand>
        <name>a divalent metal cation</name>
        <dbReference type="ChEBI" id="CHEBI:60240"/>
    </ligand>
</feature>
<evidence type="ECO:0000259" key="17">
    <source>
        <dbReference type="PROSITE" id="PS51975"/>
    </source>
</evidence>
<evidence type="ECO:0000256" key="15">
    <source>
        <dbReference type="PROSITE-ProRule" id="PRU01319"/>
    </source>
</evidence>
<evidence type="ECO:0000256" key="14">
    <source>
        <dbReference type="HAMAP-Rule" id="MF_00052"/>
    </source>
</evidence>
<evidence type="ECO:0000313" key="19">
    <source>
        <dbReference type="Proteomes" id="UP000050297"/>
    </source>
</evidence>
<comment type="subcellular location">
    <subcellularLocation>
        <location evidence="4 14">Cytoplasm</location>
    </subcellularLocation>
</comment>
<feature type="binding site" evidence="14 15">
    <location>
        <position position="33"/>
    </location>
    <ligand>
        <name>a divalent metal cation</name>
        <dbReference type="ChEBI" id="CHEBI:60240"/>
    </ligand>
</feature>
<evidence type="ECO:0000256" key="4">
    <source>
        <dbReference type="ARBA" id="ARBA00004496"/>
    </source>
</evidence>
<keyword evidence="11 14" id="KW-0255">Endonuclease</keyword>
<feature type="binding site" evidence="14 15">
    <location>
        <position position="125"/>
    </location>
    <ligand>
        <name>a divalent metal cation</name>
        <dbReference type="ChEBI" id="CHEBI:60240"/>
    </ligand>
</feature>
<evidence type="ECO:0000256" key="10">
    <source>
        <dbReference type="ARBA" id="ARBA00022723"/>
    </source>
</evidence>
<dbReference type="SUPFAM" id="SSF53098">
    <property type="entry name" value="Ribonuclease H-like"/>
    <property type="match status" value="1"/>
</dbReference>
<accession>A0A0N8Q9K2</accession>
<evidence type="ECO:0000256" key="5">
    <source>
        <dbReference type="ARBA" id="ARBA00007383"/>
    </source>
</evidence>
<name>A0A0N8Q9K2_PSESX</name>
<dbReference type="InterPro" id="IPR012337">
    <property type="entry name" value="RNaseH-like_sf"/>
</dbReference>
<comment type="cofactor">
    <cofactor evidence="14 15">
        <name>Mn(2+)</name>
        <dbReference type="ChEBI" id="CHEBI:29035"/>
    </cofactor>
    <cofactor evidence="14 15">
        <name>Mg(2+)</name>
        <dbReference type="ChEBI" id="CHEBI:18420"/>
    </cofactor>
    <text evidence="14 15">Manganese or magnesium. Binds 1 divalent metal ion per monomer in the absence of substrate. May bind a second metal ion after substrate binding.</text>
</comment>
<evidence type="ECO:0000256" key="9">
    <source>
        <dbReference type="ARBA" id="ARBA00022722"/>
    </source>
</evidence>
<dbReference type="Pfam" id="PF01351">
    <property type="entry name" value="RNase_HII"/>
    <property type="match status" value="1"/>
</dbReference>
<dbReference type="PANTHER" id="PTHR10954">
    <property type="entry name" value="RIBONUCLEASE H2 SUBUNIT A"/>
    <property type="match status" value="1"/>
</dbReference>
<comment type="similarity">
    <text evidence="5 14 16">Belongs to the RNase HII family.</text>
</comment>
<dbReference type="Gene3D" id="3.30.420.10">
    <property type="entry name" value="Ribonuclease H-like superfamily/Ribonuclease H"/>
    <property type="match status" value="1"/>
</dbReference>
<dbReference type="NCBIfam" id="NF000595">
    <property type="entry name" value="PRK00015.1-3"/>
    <property type="match status" value="1"/>
</dbReference>
<comment type="function">
    <text evidence="3 14 16">Endonuclease that specifically degrades the RNA of RNA-DNA hybrids.</text>
</comment>
<dbReference type="NCBIfam" id="NF000596">
    <property type="entry name" value="PRK00015.1-4"/>
    <property type="match status" value="1"/>
</dbReference>
<dbReference type="PANTHER" id="PTHR10954:SF18">
    <property type="entry name" value="RIBONUCLEASE HII"/>
    <property type="match status" value="1"/>
</dbReference>
<dbReference type="AlphaFoldDB" id="A0A0N8Q9K2"/>
<evidence type="ECO:0000256" key="16">
    <source>
        <dbReference type="RuleBase" id="RU003515"/>
    </source>
</evidence>
<dbReference type="GO" id="GO:0003723">
    <property type="term" value="F:RNA binding"/>
    <property type="evidence" value="ECO:0007669"/>
    <property type="project" value="UniProtKB-UniRule"/>
</dbReference>
<comment type="catalytic activity">
    <reaction evidence="1 14 15 16">
        <text>Endonucleolytic cleavage to 5'-phosphomonoester.</text>
        <dbReference type="EC" id="3.1.26.4"/>
    </reaction>
</comment>
<keyword evidence="10 14" id="KW-0479">Metal-binding</keyword>
<evidence type="ECO:0000256" key="11">
    <source>
        <dbReference type="ARBA" id="ARBA00022759"/>
    </source>
</evidence>
<evidence type="ECO:0000256" key="8">
    <source>
        <dbReference type="ARBA" id="ARBA00022490"/>
    </source>
</evidence>
<dbReference type="GO" id="GO:0005737">
    <property type="term" value="C:cytoplasm"/>
    <property type="evidence" value="ECO:0007669"/>
    <property type="project" value="UniProtKB-SubCell"/>
</dbReference>
<protein>
    <recommendedName>
        <fullName evidence="7 14">Ribonuclease HII</fullName>
        <shortName evidence="14">RNase HII</shortName>
        <ecNumber evidence="6 14">3.1.26.4</ecNumber>
    </recommendedName>
</protein>
<dbReference type="CDD" id="cd07182">
    <property type="entry name" value="RNase_HII_bacteria_HII_like"/>
    <property type="match status" value="1"/>
</dbReference>
<dbReference type="GO" id="GO:0030145">
    <property type="term" value="F:manganese ion binding"/>
    <property type="evidence" value="ECO:0007669"/>
    <property type="project" value="UniProtKB-UniRule"/>
</dbReference>
<evidence type="ECO:0000256" key="12">
    <source>
        <dbReference type="ARBA" id="ARBA00022801"/>
    </source>
</evidence>
<evidence type="ECO:0000256" key="1">
    <source>
        <dbReference type="ARBA" id="ARBA00000077"/>
    </source>
</evidence>
<feature type="domain" description="RNase H type-2" evidence="17">
    <location>
        <begin position="27"/>
        <end position="216"/>
    </location>
</feature>
<comment type="caution">
    <text evidence="18">The sequence shown here is derived from an EMBL/GenBank/DDBJ whole genome shotgun (WGS) entry which is preliminary data.</text>
</comment>
<dbReference type="FunFam" id="3.30.420.10:FF:000006">
    <property type="entry name" value="Ribonuclease HII"/>
    <property type="match status" value="1"/>
</dbReference>
<dbReference type="GO" id="GO:0004523">
    <property type="term" value="F:RNA-DNA hybrid ribonuclease activity"/>
    <property type="evidence" value="ECO:0007669"/>
    <property type="project" value="UniProtKB-UniRule"/>
</dbReference>
<dbReference type="EMBL" id="LJPM01000604">
    <property type="protein sequence ID" value="KPW08622.1"/>
    <property type="molecule type" value="Genomic_DNA"/>
</dbReference>
<dbReference type="InterPro" id="IPR024567">
    <property type="entry name" value="RNase_HII/HIII_dom"/>
</dbReference>
<comment type="cofactor">
    <cofactor evidence="2">
        <name>Mg(2+)</name>
        <dbReference type="ChEBI" id="CHEBI:18420"/>
    </cofactor>
</comment>
<dbReference type="EC" id="3.1.26.4" evidence="6 14"/>
<dbReference type="InterPro" id="IPR036397">
    <property type="entry name" value="RNaseH_sf"/>
</dbReference>
<keyword evidence="13 14" id="KW-0464">Manganese</keyword>
<keyword evidence="8 14" id="KW-0963">Cytoplasm</keyword>
<evidence type="ECO:0000256" key="6">
    <source>
        <dbReference type="ARBA" id="ARBA00012180"/>
    </source>
</evidence>
<evidence type="ECO:0000256" key="2">
    <source>
        <dbReference type="ARBA" id="ARBA00001946"/>
    </source>
</evidence>
<reference evidence="18 19" key="1">
    <citation type="submission" date="2015-09" db="EMBL/GenBank/DDBJ databases">
        <title>Genome announcement of multiple Pseudomonas syringae strains.</title>
        <authorList>
            <person name="Thakur S."/>
            <person name="Wang P.W."/>
            <person name="Gong Y."/>
            <person name="Weir B.S."/>
            <person name="Guttman D.S."/>
        </authorList>
    </citation>
    <scope>NUCLEOTIDE SEQUENCE [LARGE SCALE GENOMIC DNA]</scope>
    <source>
        <strain evidence="18 19">ICMP2802</strain>
    </source>
</reference>
<dbReference type="PROSITE" id="PS51975">
    <property type="entry name" value="RNASE_H_2"/>
    <property type="match status" value="1"/>
</dbReference>